<name>A0A2I0VMV9_9ASPA</name>
<reference evidence="1 2" key="1">
    <citation type="journal article" date="2016" name="Sci. Rep.">
        <title>The Dendrobium catenatum Lindl. genome sequence provides insights into polysaccharide synthase, floral development and adaptive evolution.</title>
        <authorList>
            <person name="Zhang G.Q."/>
            <person name="Xu Q."/>
            <person name="Bian C."/>
            <person name="Tsai W.C."/>
            <person name="Yeh C.M."/>
            <person name="Liu K.W."/>
            <person name="Yoshida K."/>
            <person name="Zhang L.S."/>
            <person name="Chang S.B."/>
            <person name="Chen F."/>
            <person name="Shi Y."/>
            <person name="Su Y.Y."/>
            <person name="Zhang Y.Q."/>
            <person name="Chen L.J."/>
            <person name="Yin Y."/>
            <person name="Lin M."/>
            <person name="Huang H."/>
            <person name="Deng H."/>
            <person name="Wang Z.W."/>
            <person name="Zhu S.L."/>
            <person name="Zhao X."/>
            <person name="Deng C."/>
            <person name="Niu S.C."/>
            <person name="Huang J."/>
            <person name="Wang M."/>
            <person name="Liu G.H."/>
            <person name="Yang H.J."/>
            <person name="Xiao X.J."/>
            <person name="Hsiao Y.Y."/>
            <person name="Wu W.L."/>
            <person name="Chen Y.Y."/>
            <person name="Mitsuda N."/>
            <person name="Ohme-Takagi M."/>
            <person name="Luo Y.B."/>
            <person name="Van de Peer Y."/>
            <person name="Liu Z.J."/>
        </authorList>
    </citation>
    <scope>NUCLEOTIDE SEQUENCE [LARGE SCALE GENOMIC DNA]</scope>
    <source>
        <tissue evidence="1">The whole plant</tissue>
    </source>
</reference>
<gene>
    <name evidence="1" type="ORF">MA16_Dca020366</name>
</gene>
<accession>A0A2I0VMV9</accession>
<protein>
    <submittedName>
        <fullName evidence="1">Uncharacterized protein</fullName>
    </submittedName>
</protein>
<proteinExistence type="predicted"/>
<organism evidence="1 2">
    <name type="scientific">Dendrobium catenatum</name>
    <dbReference type="NCBI Taxonomy" id="906689"/>
    <lineage>
        <taxon>Eukaryota</taxon>
        <taxon>Viridiplantae</taxon>
        <taxon>Streptophyta</taxon>
        <taxon>Embryophyta</taxon>
        <taxon>Tracheophyta</taxon>
        <taxon>Spermatophyta</taxon>
        <taxon>Magnoliopsida</taxon>
        <taxon>Liliopsida</taxon>
        <taxon>Asparagales</taxon>
        <taxon>Orchidaceae</taxon>
        <taxon>Epidendroideae</taxon>
        <taxon>Malaxideae</taxon>
        <taxon>Dendrobiinae</taxon>
        <taxon>Dendrobium</taxon>
    </lineage>
</organism>
<dbReference type="EMBL" id="KZ503396">
    <property type="protein sequence ID" value="PKU64737.1"/>
    <property type="molecule type" value="Genomic_DNA"/>
</dbReference>
<evidence type="ECO:0000313" key="1">
    <source>
        <dbReference type="EMBL" id="PKU64737.1"/>
    </source>
</evidence>
<dbReference type="AlphaFoldDB" id="A0A2I0VMV9"/>
<dbReference type="Proteomes" id="UP000233837">
    <property type="component" value="Unassembled WGS sequence"/>
</dbReference>
<reference evidence="1 2" key="2">
    <citation type="journal article" date="2017" name="Nature">
        <title>The Apostasia genome and the evolution of orchids.</title>
        <authorList>
            <person name="Zhang G.Q."/>
            <person name="Liu K.W."/>
            <person name="Li Z."/>
            <person name="Lohaus R."/>
            <person name="Hsiao Y.Y."/>
            <person name="Niu S.C."/>
            <person name="Wang J.Y."/>
            <person name="Lin Y.C."/>
            <person name="Xu Q."/>
            <person name="Chen L.J."/>
            <person name="Yoshida K."/>
            <person name="Fujiwara S."/>
            <person name="Wang Z.W."/>
            <person name="Zhang Y.Q."/>
            <person name="Mitsuda N."/>
            <person name="Wang M."/>
            <person name="Liu G.H."/>
            <person name="Pecoraro L."/>
            <person name="Huang H.X."/>
            <person name="Xiao X.J."/>
            <person name="Lin M."/>
            <person name="Wu X.Y."/>
            <person name="Wu W.L."/>
            <person name="Chen Y.Y."/>
            <person name="Chang S.B."/>
            <person name="Sakamoto S."/>
            <person name="Ohme-Takagi M."/>
            <person name="Yagi M."/>
            <person name="Zeng S.J."/>
            <person name="Shen C.Y."/>
            <person name="Yeh C.M."/>
            <person name="Luo Y.B."/>
            <person name="Tsai W.C."/>
            <person name="Van de Peer Y."/>
            <person name="Liu Z.J."/>
        </authorList>
    </citation>
    <scope>NUCLEOTIDE SEQUENCE [LARGE SCALE GENOMIC DNA]</scope>
    <source>
        <tissue evidence="1">The whole plant</tissue>
    </source>
</reference>
<keyword evidence="2" id="KW-1185">Reference proteome</keyword>
<evidence type="ECO:0000313" key="2">
    <source>
        <dbReference type="Proteomes" id="UP000233837"/>
    </source>
</evidence>
<sequence>MALNQDKKRVQHIHCIAEEGIGSWKMVYHAHLYPQNILDLEYTTGYANHDKALPLCLCPSVVVYHLNH</sequence>